<evidence type="ECO:0000256" key="2">
    <source>
        <dbReference type="SAM" id="Phobius"/>
    </source>
</evidence>
<evidence type="ECO:0000256" key="1">
    <source>
        <dbReference type="SAM" id="MobiDB-lite"/>
    </source>
</evidence>
<sequence>MDHFEQELARMMRDGQEDTLYEDRHRDRLHAGVRARRRARAAWAATGSVLTAAGLGVGLMVLPSSFAQDGPTGPQRRPGTPAESAPVPSTPRPVPRGTKAPMPTCTSTTRSVPMPTCAPTAGPVPMPTRAPTTGLVPMPYRPSPAEPVPTPTQTPTAR</sequence>
<keyword evidence="2" id="KW-0472">Membrane</keyword>
<feature type="region of interest" description="Disordered" evidence="1">
    <location>
        <begin position="63"/>
        <end position="158"/>
    </location>
</feature>
<organism evidence="3 4">
    <name type="scientific">Streptomyces caniferus</name>
    <dbReference type="NCBI Taxonomy" id="285557"/>
    <lineage>
        <taxon>Bacteria</taxon>
        <taxon>Bacillati</taxon>
        <taxon>Actinomycetota</taxon>
        <taxon>Actinomycetes</taxon>
        <taxon>Kitasatosporales</taxon>
        <taxon>Streptomycetaceae</taxon>
        <taxon>Streptomyces</taxon>
    </lineage>
</organism>
<evidence type="ECO:0000313" key="3">
    <source>
        <dbReference type="EMBL" id="GFE11810.1"/>
    </source>
</evidence>
<evidence type="ECO:0008006" key="5">
    <source>
        <dbReference type="Google" id="ProtNLM"/>
    </source>
</evidence>
<proteinExistence type="predicted"/>
<comment type="caution">
    <text evidence="3">The sequence shown here is derived from an EMBL/GenBank/DDBJ whole genome shotgun (WGS) entry which is preliminary data.</text>
</comment>
<dbReference type="AlphaFoldDB" id="A0A640SLD9"/>
<keyword evidence="2" id="KW-0812">Transmembrane</keyword>
<evidence type="ECO:0000313" key="4">
    <source>
        <dbReference type="Proteomes" id="UP000435837"/>
    </source>
</evidence>
<name>A0A640SLD9_9ACTN</name>
<gene>
    <name evidence="3" type="ORF">Scani_80780</name>
</gene>
<reference evidence="3 4" key="1">
    <citation type="submission" date="2019-12" db="EMBL/GenBank/DDBJ databases">
        <title>Whole genome shotgun sequence of Streptomyces caniferus NBRC 15389.</title>
        <authorList>
            <person name="Ichikawa N."/>
            <person name="Kimura A."/>
            <person name="Kitahashi Y."/>
            <person name="Komaki H."/>
            <person name="Tamura T."/>
        </authorList>
    </citation>
    <scope>NUCLEOTIDE SEQUENCE [LARGE SCALE GENOMIC DNA]</scope>
    <source>
        <strain evidence="3 4">NBRC 15389</strain>
    </source>
</reference>
<feature type="compositionally biased region" description="Pro residues" evidence="1">
    <location>
        <begin position="139"/>
        <end position="152"/>
    </location>
</feature>
<protein>
    <recommendedName>
        <fullName evidence="5">Cellulase</fullName>
    </recommendedName>
</protein>
<feature type="transmembrane region" description="Helical" evidence="2">
    <location>
        <begin position="41"/>
        <end position="62"/>
    </location>
</feature>
<keyword evidence="2" id="KW-1133">Transmembrane helix</keyword>
<dbReference type="EMBL" id="BLIN01000007">
    <property type="protein sequence ID" value="GFE11810.1"/>
    <property type="molecule type" value="Genomic_DNA"/>
</dbReference>
<accession>A0A640SLD9</accession>
<feature type="compositionally biased region" description="Low complexity" evidence="1">
    <location>
        <begin position="70"/>
        <end position="81"/>
    </location>
</feature>
<dbReference type="Proteomes" id="UP000435837">
    <property type="component" value="Unassembled WGS sequence"/>
</dbReference>